<dbReference type="AlphaFoldDB" id="A0A517SGS9"/>
<dbReference type="CDD" id="cd00075">
    <property type="entry name" value="HATPase"/>
    <property type="match status" value="1"/>
</dbReference>
<evidence type="ECO:0000256" key="8">
    <source>
        <dbReference type="ARBA" id="ARBA00023012"/>
    </source>
</evidence>
<keyword evidence="4 12" id="KW-0808">Transferase</keyword>
<dbReference type="SUPFAM" id="SSF47384">
    <property type="entry name" value="Homodimeric domain of signal transducing histidine kinase"/>
    <property type="match status" value="1"/>
</dbReference>
<evidence type="ECO:0000256" key="1">
    <source>
        <dbReference type="ARBA" id="ARBA00000085"/>
    </source>
</evidence>
<dbReference type="Proteomes" id="UP000315700">
    <property type="component" value="Chromosome"/>
</dbReference>
<dbReference type="EMBL" id="CP036271">
    <property type="protein sequence ID" value="QDT55338.1"/>
    <property type="molecule type" value="Genomic_DNA"/>
</dbReference>
<dbReference type="Gene3D" id="3.30.565.10">
    <property type="entry name" value="Histidine kinase-like ATPase, C-terminal domain"/>
    <property type="match status" value="1"/>
</dbReference>
<dbReference type="Pfam" id="PF00512">
    <property type="entry name" value="HisKA"/>
    <property type="match status" value="1"/>
</dbReference>
<evidence type="ECO:0000256" key="6">
    <source>
        <dbReference type="ARBA" id="ARBA00022777"/>
    </source>
</evidence>
<dbReference type="InParanoid" id="A0A517SGS9"/>
<evidence type="ECO:0000256" key="5">
    <source>
        <dbReference type="ARBA" id="ARBA00022741"/>
    </source>
</evidence>
<keyword evidence="3" id="KW-0597">Phosphoprotein</keyword>
<dbReference type="InterPro" id="IPR036890">
    <property type="entry name" value="HATPase_C_sf"/>
</dbReference>
<keyword evidence="8" id="KW-0902">Two-component regulatory system</keyword>
<evidence type="ECO:0000313" key="13">
    <source>
        <dbReference type="Proteomes" id="UP000315700"/>
    </source>
</evidence>
<dbReference type="Pfam" id="PF02518">
    <property type="entry name" value="HATPase_c"/>
    <property type="match status" value="1"/>
</dbReference>
<keyword evidence="10" id="KW-0812">Transmembrane</keyword>
<dbReference type="InterPro" id="IPR003661">
    <property type="entry name" value="HisK_dim/P_dom"/>
</dbReference>
<dbReference type="EC" id="2.7.13.3" evidence="2"/>
<comment type="catalytic activity">
    <reaction evidence="1">
        <text>ATP + protein L-histidine = ADP + protein N-phospho-L-histidine.</text>
        <dbReference type="EC" id="2.7.13.3"/>
    </reaction>
</comment>
<keyword evidence="13" id="KW-1185">Reference proteome</keyword>
<evidence type="ECO:0000313" key="12">
    <source>
        <dbReference type="EMBL" id="QDT55338.1"/>
    </source>
</evidence>
<keyword evidence="5" id="KW-0547">Nucleotide-binding</keyword>
<accession>A0A517SGS9</accession>
<feature type="transmembrane region" description="Helical" evidence="10">
    <location>
        <begin position="153"/>
        <end position="174"/>
    </location>
</feature>
<feature type="transmembrane region" description="Helical" evidence="10">
    <location>
        <begin position="74"/>
        <end position="96"/>
    </location>
</feature>
<dbReference type="PANTHER" id="PTHR43065:SF10">
    <property type="entry name" value="PEROXIDE STRESS-ACTIVATED HISTIDINE KINASE MAK3"/>
    <property type="match status" value="1"/>
</dbReference>
<feature type="transmembrane region" description="Helical" evidence="10">
    <location>
        <begin position="26"/>
        <end position="43"/>
    </location>
</feature>
<dbReference type="FunCoup" id="A0A517SGS9">
    <property type="interactions" value="140"/>
</dbReference>
<dbReference type="RefSeq" id="WP_145031103.1">
    <property type="nucleotide sequence ID" value="NZ_CP036271.1"/>
</dbReference>
<dbReference type="Gene3D" id="1.10.287.130">
    <property type="match status" value="1"/>
</dbReference>
<dbReference type="CDD" id="cd00082">
    <property type="entry name" value="HisKA"/>
    <property type="match status" value="1"/>
</dbReference>
<evidence type="ECO:0000256" key="3">
    <source>
        <dbReference type="ARBA" id="ARBA00022553"/>
    </source>
</evidence>
<keyword evidence="6 12" id="KW-0418">Kinase</keyword>
<dbReference type="SMART" id="SM00387">
    <property type="entry name" value="HATPase_c"/>
    <property type="match status" value="1"/>
</dbReference>
<evidence type="ECO:0000256" key="4">
    <source>
        <dbReference type="ARBA" id="ARBA00022679"/>
    </source>
</evidence>
<evidence type="ECO:0000256" key="7">
    <source>
        <dbReference type="ARBA" id="ARBA00022840"/>
    </source>
</evidence>
<dbReference type="GO" id="GO:0000155">
    <property type="term" value="F:phosphorelay sensor kinase activity"/>
    <property type="evidence" value="ECO:0007669"/>
    <property type="project" value="InterPro"/>
</dbReference>
<feature type="transmembrane region" description="Helical" evidence="10">
    <location>
        <begin position="50"/>
        <end position="68"/>
    </location>
</feature>
<evidence type="ECO:0000256" key="10">
    <source>
        <dbReference type="SAM" id="Phobius"/>
    </source>
</evidence>
<dbReference type="PROSITE" id="PS50109">
    <property type="entry name" value="HIS_KIN"/>
    <property type="match status" value="1"/>
</dbReference>
<dbReference type="PANTHER" id="PTHR43065">
    <property type="entry name" value="SENSOR HISTIDINE KINASE"/>
    <property type="match status" value="1"/>
</dbReference>
<evidence type="ECO:0000259" key="11">
    <source>
        <dbReference type="PROSITE" id="PS50109"/>
    </source>
</evidence>
<dbReference type="OrthoDB" id="226486at2"/>
<feature type="domain" description="Histidine kinase" evidence="11">
    <location>
        <begin position="228"/>
        <end position="433"/>
    </location>
</feature>
<dbReference type="PRINTS" id="PR00344">
    <property type="entry name" value="BCTRLSENSOR"/>
</dbReference>
<reference evidence="12 13" key="1">
    <citation type="submission" date="2019-02" db="EMBL/GenBank/DDBJ databases">
        <title>Deep-cultivation of Planctomycetes and their phenomic and genomic characterization uncovers novel biology.</title>
        <authorList>
            <person name="Wiegand S."/>
            <person name="Jogler M."/>
            <person name="Boedeker C."/>
            <person name="Pinto D."/>
            <person name="Vollmers J."/>
            <person name="Rivas-Marin E."/>
            <person name="Kohn T."/>
            <person name="Peeters S.H."/>
            <person name="Heuer A."/>
            <person name="Rast P."/>
            <person name="Oberbeckmann S."/>
            <person name="Bunk B."/>
            <person name="Jeske O."/>
            <person name="Meyerdierks A."/>
            <person name="Storesund J.E."/>
            <person name="Kallscheuer N."/>
            <person name="Luecker S."/>
            <person name="Lage O.M."/>
            <person name="Pohl T."/>
            <person name="Merkel B.J."/>
            <person name="Hornburger P."/>
            <person name="Mueller R.-W."/>
            <person name="Bruemmer F."/>
            <person name="Labrenz M."/>
            <person name="Spormann A.M."/>
            <person name="Op den Camp H."/>
            <person name="Overmann J."/>
            <person name="Amann R."/>
            <person name="Jetten M.S.M."/>
            <person name="Mascher T."/>
            <person name="Medema M.H."/>
            <person name="Devos D.P."/>
            <person name="Kaster A.-K."/>
            <person name="Ovreas L."/>
            <person name="Rohde M."/>
            <person name="Galperin M.Y."/>
            <person name="Jogler C."/>
        </authorList>
    </citation>
    <scope>NUCLEOTIDE SEQUENCE [LARGE SCALE GENOMIC DNA]</scope>
    <source>
        <strain evidence="12 13">Pan44</strain>
    </source>
</reference>
<dbReference type="InterPro" id="IPR004358">
    <property type="entry name" value="Sig_transdc_His_kin-like_C"/>
</dbReference>
<feature type="coiled-coil region" evidence="9">
    <location>
        <begin position="174"/>
        <end position="219"/>
    </location>
</feature>
<protein>
    <recommendedName>
        <fullName evidence="2">histidine kinase</fullName>
        <ecNumber evidence="2">2.7.13.3</ecNumber>
    </recommendedName>
</protein>
<evidence type="ECO:0000256" key="2">
    <source>
        <dbReference type="ARBA" id="ARBA00012438"/>
    </source>
</evidence>
<dbReference type="InterPro" id="IPR003594">
    <property type="entry name" value="HATPase_dom"/>
</dbReference>
<keyword evidence="10" id="KW-1133">Transmembrane helix</keyword>
<dbReference type="KEGG" id="ccos:Pan44_33810"/>
<keyword evidence="7" id="KW-0067">ATP-binding</keyword>
<evidence type="ECO:0000256" key="9">
    <source>
        <dbReference type="SAM" id="Coils"/>
    </source>
</evidence>
<name>A0A517SGS9_9PLAN</name>
<organism evidence="12 13">
    <name type="scientific">Caulifigura coniformis</name>
    <dbReference type="NCBI Taxonomy" id="2527983"/>
    <lineage>
        <taxon>Bacteria</taxon>
        <taxon>Pseudomonadati</taxon>
        <taxon>Planctomycetota</taxon>
        <taxon>Planctomycetia</taxon>
        <taxon>Planctomycetales</taxon>
        <taxon>Planctomycetaceae</taxon>
        <taxon>Caulifigura</taxon>
    </lineage>
</organism>
<gene>
    <name evidence="12" type="primary">kinA_2</name>
    <name evidence="12" type="ORF">Pan44_33810</name>
</gene>
<dbReference type="GO" id="GO:0005524">
    <property type="term" value="F:ATP binding"/>
    <property type="evidence" value="ECO:0007669"/>
    <property type="project" value="UniProtKB-KW"/>
</dbReference>
<feature type="transmembrane region" description="Helical" evidence="10">
    <location>
        <begin position="108"/>
        <end position="133"/>
    </location>
</feature>
<dbReference type="InterPro" id="IPR005467">
    <property type="entry name" value="His_kinase_dom"/>
</dbReference>
<keyword evidence="10" id="KW-0472">Membrane</keyword>
<proteinExistence type="predicted"/>
<dbReference type="SMART" id="SM00388">
    <property type="entry name" value="HisKA"/>
    <property type="match status" value="1"/>
</dbReference>
<dbReference type="InterPro" id="IPR036097">
    <property type="entry name" value="HisK_dim/P_sf"/>
</dbReference>
<keyword evidence="9" id="KW-0175">Coiled coil</keyword>
<sequence length="433" mass="47761">MFSINAASIPEGLAQRLPAEAITIRIRWFGLAVGYVFVNVLASPPHQAQLNAILALGAIYAVLDTFWGARGKAFLGEAPLFISLMEAGFIGTLCWFDKGIDSPFRFYYFLSLLVCAIRYAPAITYTTCLFHAVSYSVLAYYHAQTQGDELNSFLLMLVFMGWATWASISLTGLLKDAGGRLSELNRELQQNQTELEERIAQRSRQLQESQAMLVQQEKQAAFGLLAAGIAHEVGNPLAAISSIVQLMNRKKLEPEMHERLGLIDEQLRRIQGILRELVDFSRPVVKAPGLCDVHAVIQSALDVAKYYKRMKGKTVVTNFDASPAQVRVVRDRLQQVFLNLILNALDATEEGGELQIATRSSEGSVQVDVVDNGSGIPAIMQEKLFEAYVTTKETGTGLGLFVCRSLMQEARGRITLVESGPGRTVFRVEIPVA</sequence>
<dbReference type="SUPFAM" id="SSF55874">
    <property type="entry name" value="ATPase domain of HSP90 chaperone/DNA topoisomerase II/histidine kinase"/>
    <property type="match status" value="1"/>
</dbReference>